<keyword evidence="2 3" id="KW-0732">Signal</keyword>
<dbReference type="EMBL" id="CP064781">
    <property type="protein sequence ID" value="QRJ63544.1"/>
    <property type="molecule type" value="Genomic_DNA"/>
</dbReference>
<dbReference type="AlphaFoldDB" id="A0A974PYK4"/>
<feature type="signal peptide" evidence="3">
    <location>
        <begin position="1"/>
        <end position="22"/>
    </location>
</feature>
<dbReference type="CDD" id="cd06326">
    <property type="entry name" value="PBP1_ABC_ligand_binding-like"/>
    <property type="match status" value="1"/>
</dbReference>
<evidence type="ECO:0000256" key="3">
    <source>
        <dbReference type="SAM" id="SignalP"/>
    </source>
</evidence>
<protein>
    <submittedName>
        <fullName evidence="5">ABC transporter substrate-binding protein</fullName>
    </submittedName>
</protein>
<evidence type="ECO:0000256" key="2">
    <source>
        <dbReference type="ARBA" id="ARBA00022729"/>
    </source>
</evidence>
<evidence type="ECO:0000313" key="6">
    <source>
        <dbReference type="Proteomes" id="UP000663444"/>
    </source>
</evidence>
<feature type="domain" description="Leucine-binding protein" evidence="4">
    <location>
        <begin position="26"/>
        <end position="352"/>
    </location>
</feature>
<dbReference type="Proteomes" id="UP000663444">
    <property type="component" value="Chromosome"/>
</dbReference>
<dbReference type="PANTHER" id="PTHR47235">
    <property type="entry name" value="BLR6548 PROTEIN"/>
    <property type="match status" value="1"/>
</dbReference>
<name>A0A974PYK4_9RHOO</name>
<evidence type="ECO:0000256" key="1">
    <source>
        <dbReference type="ARBA" id="ARBA00010062"/>
    </source>
</evidence>
<dbReference type="InterPro" id="IPR028082">
    <property type="entry name" value="Peripla_BP_I"/>
</dbReference>
<comment type="similarity">
    <text evidence="1">Belongs to the leucine-binding protein family.</text>
</comment>
<sequence>MNKLRLSTLVCCLVLASAPGTARELTVVQVAPLSGPLAATGRDLMLGARACLEEVNRQGGAGGHTLRLLTRDDGYRADETVRQAREALSREQPIAFLGLVGTGNLQALQQDGLLAAAGIPLVGVRTGARSLRVPGSPLVFHLRASYDDETAQIVDTATTMGLQRFAVFYQNDPFGREGLAGVEAALARHGLQPAALASYEKNSTEVGAAAATLARVDPQGVIMISNTLASAAFVKAMRGAGYAGQLMGVSVNDAAQIVDRIGVAAARGLVLAQVLPSPGRREIPLVRGAARALAAAGETRLSYTMLEGCLYARTLAEGVRRAGRAPDRAALVAALETLRGWDAGGISVDFSGGRREGSRFVDLSIVGRDGQLLH</sequence>
<reference evidence="5" key="1">
    <citation type="submission" date="2020-11" db="EMBL/GenBank/DDBJ databases">
        <title>Azospira restricta DSM 18626 genome sequence.</title>
        <authorList>
            <person name="Moe W.M."/>
        </authorList>
    </citation>
    <scope>NUCLEOTIDE SEQUENCE</scope>
    <source>
        <strain evidence="5">DSM 18626</strain>
    </source>
</reference>
<dbReference type="SUPFAM" id="SSF53822">
    <property type="entry name" value="Periplasmic binding protein-like I"/>
    <property type="match status" value="1"/>
</dbReference>
<dbReference type="Gene3D" id="3.40.50.2300">
    <property type="match status" value="2"/>
</dbReference>
<proteinExistence type="inferred from homology"/>
<dbReference type="KEGG" id="ares:IWH25_17675"/>
<keyword evidence="6" id="KW-1185">Reference proteome</keyword>
<evidence type="ECO:0000313" key="5">
    <source>
        <dbReference type="EMBL" id="QRJ63544.1"/>
    </source>
</evidence>
<gene>
    <name evidence="5" type="ORF">IWH25_17675</name>
</gene>
<accession>A0A974PYK4</accession>
<dbReference type="RefSeq" id="WP_203387072.1">
    <property type="nucleotide sequence ID" value="NZ_CP064781.1"/>
</dbReference>
<dbReference type="PANTHER" id="PTHR47235:SF1">
    <property type="entry name" value="BLR6548 PROTEIN"/>
    <property type="match status" value="1"/>
</dbReference>
<feature type="chain" id="PRO_5036879993" evidence="3">
    <location>
        <begin position="23"/>
        <end position="374"/>
    </location>
</feature>
<dbReference type="Pfam" id="PF13458">
    <property type="entry name" value="Peripla_BP_6"/>
    <property type="match status" value="1"/>
</dbReference>
<evidence type="ECO:0000259" key="4">
    <source>
        <dbReference type="Pfam" id="PF13458"/>
    </source>
</evidence>
<dbReference type="InterPro" id="IPR028081">
    <property type="entry name" value="Leu-bd"/>
</dbReference>
<organism evidence="5 6">
    <name type="scientific">Azospira restricta</name>
    <dbReference type="NCBI Taxonomy" id="404405"/>
    <lineage>
        <taxon>Bacteria</taxon>
        <taxon>Pseudomonadati</taxon>
        <taxon>Pseudomonadota</taxon>
        <taxon>Betaproteobacteria</taxon>
        <taxon>Rhodocyclales</taxon>
        <taxon>Rhodocyclaceae</taxon>
        <taxon>Azospira</taxon>
    </lineage>
</organism>